<feature type="domain" description="Disease resistance R13L4/SHOC-2-like LRR" evidence="2">
    <location>
        <begin position="79"/>
        <end position="398"/>
    </location>
</feature>
<reference evidence="4" key="2">
    <citation type="submission" date="2013-12" db="EMBL/GenBank/DDBJ databases">
        <authorList>
            <person name="Yu Y."/>
            <person name="Lee S."/>
            <person name="de Baynast K."/>
            <person name="Wissotski M."/>
            <person name="Liu L."/>
            <person name="Talag J."/>
            <person name="Goicoechea J."/>
            <person name="Angelova A."/>
            <person name="Jetty R."/>
            <person name="Kudrna D."/>
            <person name="Golser W."/>
            <person name="Rivera L."/>
            <person name="Zhang J."/>
            <person name="Wing R."/>
        </authorList>
    </citation>
    <scope>NUCLEOTIDE SEQUENCE</scope>
</reference>
<dbReference type="PANTHER" id="PTHR47186">
    <property type="entry name" value="LEUCINE-RICH REPEAT-CONTAINING PROTEIN 57"/>
    <property type="match status" value="1"/>
</dbReference>
<proteinExistence type="predicted"/>
<dbReference type="PANTHER" id="PTHR47186:SF29">
    <property type="entry name" value="NB-ARC DOMAIN-CONTAINING PROTEIN"/>
    <property type="match status" value="1"/>
</dbReference>
<accession>A0A0D9XVQ7</accession>
<evidence type="ECO:0000313" key="4">
    <source>
        <dbReference type="Proteomes" id="UP000032180"/>
    </source>
</evidence>
<reference evidence="3 4" key="1">
    <citation type="submission" date="2012-08" db="EMBL/GenBank/DDBJ databases">
        <title>Oryza genome evolution.</title>
        <authorList>
            <person name="Wing R.A."/>
        </authorList>
    </citation>
    <scope>NUCLEOTIDE SEQUENCE</scope>
</reference>
<evidence type="ECO:0000313" key="3">
    <source>
        <dbReference type="EnsemblPlants" id="LPERR11G20360.1"/>
    </source>
</evidence>
<name>A0A0D9XVQ7_9ORYZ</name>
<protein>
    <recommendedName>
        <fullName evidence="2">Disease resistance R13L4/SHOC-2-like LRR domain-containing protein</fullName>
    </recommendedName>
</protein>
<evidence type="ECO:0000259" key="2">
    <source>
        <dbReference type="Pfam" id="PF23598"/>
    </source>
</evidence>
<dbReference type="InterPro" id="IPR055414">
    <property type="entry name" value="LRR_R13L4/SHOC2-like"/>
</dbReference>
<dbReference type="Pfam" id="PF23598">
    <property type="entry name" value="LRR_14"/>
    <property type="match status" value="1"/>
</dbReference>
<dbReference type="Gene3D" id="3.80.10.10">
    <property type="entry name" value="Ribonuclease Inhibitor"/>
    <property type="match status" value="1"/>
</dbReference>
<dbReference type="HOGENOM" id="CLU_000837_35_6_1"/>
<dbReference type="Proteomes" id="UP000032180">
    <property type="component" value="Chromosome 11"/>
</dbReference>
<sequence>MNMLQLVERNSFGRIKSFRMHDIVRELTVDLCQTECFGTAYSDEDKQGDSTEEKDGRRMVIHRLTEDVNETIISNLHRLRSLTALDNSTASSSKILPAIVHNSRYMSVLELTGLPIENVPDAIGDLFNLRHLGLRDTKVKLLPNSIEKLSNLMTLDLYNSEIEELPRGIVKLKKLRHLFAEKVSDRHGRQLRCRTGVRIPKGLEKLTELQTFQGLEAQDDPLKRLGELRQMRSIKIWDVKGSYCERLCASLRQMEFLSYLSIVASDENEILNLNSLNPLPPNLGRVWLGGRLAQGDMLLDATMAGGQNINHPLFSVNLCWSQLTEDPLPTLTLWSNLTELGLTRAYVGEQLVFLQGWFPKLKELELRDMPNLKRVEIQQGAMTSLEELYLTNLPAMTNVPSGIEFLQPALKYLAFWEITEESLTVLSQCSRIDSIPCQYTLDSDA</sequence>
<keyword evidence="1" id="KW-0677">Repeat</keyword>
<dbReference type="STRING" id="77586.A0A0D9XVQ7"/>
<dbReference type="SUPFAM" id="SSF52058">
    <property type="entry name" value="L domain-like"/>
    <property type="match status" value="1"/>
</dbReference>
<keyword evidence="4" id="KW-1185">Reference proteome</keyword>
<dbReference type="Gramene" id="LPERR11G20360.1">
    <property type="protein sequence ID" value="LPERR11G20360.1"/>
    <property type="gene ID" value="LPERR11G20360"/>
</dbReference>
<dbReference type="InterPro" id="IPR032675">
    <property type="entry name" value="LRR_dom_sf"/>
</dbReference>
<dbReference type="EnsemblPlants" id="LPERR11G20360.1">
    <property type="protein sequence ID" value="LPERR11G20360.1"/>
    <property type="gene ID" value="LPERR11G20360"/>
</dbReference>
<dbReference type="AlphaFoldDB" id="A0A0D9XVQ7"/>
<reference evidence="3" key="3">
    <citation type="submission" date="2015-04" db="UniProtKB">
        <authorList>
            <consortium name="EnsemblPlants"/>
        </authorList>
    </citation>
    <scope>IDENTIFICATION</scope>
</reference>
<dbReference type="eggNOG" id="KOG4658">
    <property type="taxonomic scope" value="Eukaryota"/>
</dbReference>
<organism evidence="3 4">
    <name type="scientific">Leersia perrieri</name>
    <dbReference type="NCBI Taxonomy" id="77586"/>
    <lineage>
        <taxon>Eukaryota</taxon>
        <taxon>Viridiplantae</taxon>
        <taxon>Streptophyta</taxon>
        <taxon>Embryophyta</taxon>
        <taxon>Tracheophyta</taxon>
        <taxon>Spermatophyta</taxon>
        <taxon>Magnoliopsida</taxon>
        <taxon>Liliopsida</taxon>
        <taxon>Poales</taxon>
        <taxon>Poaceae</taxon>
        <taxon>BOP clade</taxon>
        <taxon>Oryzoideae</taxon>
        <taxon>Oryzeae</taxon>
        <taxon>Oryzinae</taxon>
        <taxon>Leersia</taxon>
    </lineage>
</organism>
<evidence type="ECO:0000256" key="1">
    <source>
        <dbReference type="ARBA" id="ARBA00022737"/>
    </source>
</evidence>